<dbReference type="EMBL" id="JAQIFT010000010">
    <property type="protein sequence ID" value="MDA3730199.1"/>
    <property type="molecule type" value="Genomic_DNA"/>
</dbReference>
<comment type="cofactor">
    <cofactor evidence="1">
        <name>[4Fe-4S] cluster</name>
        <dbReference type="ChEBI" id="CHEBI:49883"/>
    </cofactor>
</comment>
<dbReference type="SMART" id="SM00729">
    <property type="entry name" value="Elp3"/>
    <property type="match status" value="1"/>
</dbReference>
<keyword evidence="9" id="KW-1185">Reference proteome</keyword>
<dbReference type="Pfam" id="PF16199">
    <property type="entry name" value="Radical_SAM_C"/>
    <property type="match status" value="1"/>
</dbReference>
<dbReference type="PANTHER" id="PTHR11135">
    <property type="entry name" value="HISTONE ACETYLTRANSFERASE-RELATED"/>
    <property type="match status" value="1"/>
</dbReference>
<dbReference type="GO" id="GO:0051539">
    <property type="term" value="F:4 iron, 4 sulfur cluster binding"/>
    <property type="evidence" value="ECO:0007669"/>
    <property type="project" value="UniProtKB-KW"/>
</dbReference>
<dbReference type="SFLD" id="SFLDS00029">
    <property type="entry name" value="Radical_SAM"/>
    <property type="match status" value="1"/>
</dbReference>
<comment type="caution">
    <text evidence="8">The sequence shown here is derived from an EMBL/GenBank/DDBJ whole genome shotgun (WGS) entry which is preliminary data.</text>
</comment>
<dbReference type="Proteomes" id="UP001169242">
    <property type="component" value="Unassembled WGS sequence"/>
</dbReference>
<dbReference type="Gene3D" id="3.80.30.20">
    <property type="entry name" value="tm_1862 like domain"/>
    <property type="match status" value="1"/>
</dbReference>
<evidence type="ECO:0000313" key="8">
    <source>
        <dbReference type="EMBL" id="MDA3730199.1"/>
    </source>
</evidence>
<dbReference type="AlphaFoldDB" id="A0AA42DJP5"/>
<dbReference type="InterPro" id="IPR023404">
    <property type="entry name" value="rSAM_horseshoe"/>
</dbReference>
<dbReference type="GO" id="GO:0046872">
    <property type="term" value="F:metal ion binding"/>
    <property type="evidence" value="ECO:0007669"/>
    <property type="project" value="UniProtKB-KW"/>
</dbReference>
<name>A0AA42DJP5_9FIRM</name>
<evidence type="ECO:0000313" key="9">
    <source>
        <dbReference type="Proteomes" id="UP001169242"/>
    </source>
</evidence>
<dbReference type="InterPro" id="IPR007197">
    <property type="entry name" value="rSAM"/>
</dbReference>
<evidence type="ECO:0000256" key="2">
    <source>
        <dbReference type="ARBA" id="ARBA00022485"/>
    </source>
</evidence>
<evidence type="ECO:0000259" key="7">
    <source>
        <dbReference type="PROSITE" id="PS51918"/>
    </source>
</evidence>
<dbReference type="PANTHER" id="PTHR11135:SF1">
    <property type="entry name" value="PROTEIN YHCC"/>
    <property type="match status" value="1"/>
</dbReference>
<dbReference type="Pfam" id="PF04055">
    <property type="entry name" value="Radical_SAM"/>
    <property type="match status" value="1"/>
</dbReference>
<dbReference type="SUPFAM" id="SSF102114">
    <property type="entry name" value="Radical SAM enzymes"/>
    <property type="match status" value="1"/>
</dbReference>
<keyword evidence="2" id="KW-0004">4Fe-4S</keyword>
<feature type="domain" description="Radical SAM core" evidence="7">
    <location>
        <begin position="17"/>
        <end position="258"/>
    </location>
</feature>
<reference evidence="8" key="1">
    <citation type="journal article" date="2023" name="Int. J. Syst. Evol. Microbiol.">
        <title>&lt;i&gt;Holtiella tumoricola&lt;/i&gt; gen. nov. sp. nov., isolated from a human clinical sample.</title>
        <authorList>
            <person name="Allen-Vercoe E."/>
            <person name="Daigneault M.C."/>
            <person name="Vancuren S.J."/>
            <person name="Cochrane K."/>
            <person name="O'Neal L.L."/>
            <person name="Sankaranarayanan K."/>
            <person name="Lawson P.A."/>
        </authorList>
    </citation>
    <scope>NUCLEOTIDE SEQUENCE</scope>
    <source>
        <strain evidence="8">CC70A</strain>
    </source>
</reference>
<dbReference type="InterPro" id="IPR006638">
    <property type="entry name" value="Elp3/MiaA/NifB-like_rSAM"/>
</dbReference>
<evidence type="ECO:0000256" key="4">
    <source>
        <dbReference type="ARBA" id="ARBA00022723"/>
    </source>
</evidence>
<proteinExistence type="predicted"/>
<evidence type="ECO:0000256" key="6">
    <source>
        <dbReference type="ARBA" id="ARBA00023014"/>
    </source>
</evidence>
<dbReference type="NCBIfam" id="TIGR01212">
    <property type="entry name" value="TIGR01212 family radical SAM protein"/>
    <property type="match status" value="1"/>
</dbReference>
<evidence type="ECO:0000256" key="3">
    <source>
        <dbReference type="ARBA" id="ARBA00022691"/>
    </source>
</evidence>
<dbReference type="RefSeq" id="WP_271010903.1">
    <property type="nucleotide sequence ID" value="NZ_JAQIFT010000010.1"/>
</dbReference>
<gene>
    <name evidence="8" type="ORF">PBV87_01540</name>
</gene>
<evidence type="ECO:0000256" key="5">
    <source>
        <dbReference type="ARBA" id="ARBA00023004"/>
    </source>
</evidence>
<keyword evidence="5" id="KW-0408">Iron</keyword>
<organism evidence="8 9">
    <name type="scientific">Holtiella tumoricola</name>
    <dbReference type="NCBI Taxonomy" id="3018743"/>
    <lineage>
        <taxon>Bacteria</taxon>
        <taxon>Bacillati</taxon>
        <taxon>Bacillota</taxon>
        <taxon>Clostridia</taxon>
        <taxon>Lachnospirales</taxon>
        <taxon>Cellulosilyticaceae</taxon>
        <taxon>Holtiella</taxon>
    </lineage>
</organism>
<dbReference type="PROSITE" id="PS51918">
    <property type="entry name" value="RADICAL_SAM"/>
    <property type="match status" value="1"/>
</dbReference>
<dbReference type="SFLD" id="SFLDG01091">
    <property type="entry name" value="uncharacterized_CHP01210-like"/>
    <property type="match status" value="1"/>
</dbReference>
<dbReference type="InterPro" id="IPR058240">
    <property type="entry name" value="rSAM_sf"/>
</dbReference>
<keyword evidence="3" id="KW-0949">S-adenosyl-L-methionine</keyword>
<dbReference type="GO" id="GO:0003824">
    <property type="term" value="F:catalytic activity"/>
    <property type="evidence" value="ECO:0007669"/>
    <property type="project" value="InterPro"/>
</dbReference>
<dbReference type="InterPro" id="IPR039661">
    <property type="entry name" value="ELP3"/>
</dbReference>
<accession>A0AA42DJP5</accession>
<dbReference type="InterPro" id="IPR005911">
    <property type="entry name" value="YhcC-like"/>
</dbReference>
<keyword evidence="6" id="KW-0411">Iron-sulfur</keyword>
<keyword evidence="4" id="KW-0479">Metal-binding</keyword>
<sequence>MSNATRFYSLNDFLKERHGEKVMKLSLDGGFTCPNRDGKVATGGCIFCSSRGSGDFTSSSKYSITKQMEENITLLSNKWPNVTKYMPYFQAYSSTYAPLQVLKEQYEEALSFPNVVGLAIATRPDCLEEDLLDYLGELNKRTHLWIELGLQTIHSKTSSFINRGHDLACFEESVYKLYNRGIEVVAHMIIGLPYETREDILETATYMSKLPLQGVKMHMLHVLDNAPLGKLYNKQPFPLLTEDEYVEIVGEILKILPSHFVIHRLTGDGDRNHLIAPLWTTHKTMVLNHIHKYLKSENIYQGYR</sequence>
<evidence type="ECO:0000256" key="1">
    <source>
        <dbReference type="ARBA" id="ARBA00001966"/>
    </source>
</evidence>
<protein>
    <submittedName>
        <fullName evidence="8">TIGR01212 family radical SAM protein</fullName>
    </submittedName>
</protein>
<dbReference type="SFLD" id="SFLDG01086">
    <property type="entry name" value="elongater_protein-like"/>
    <property type="match status" value="1"/>
</dbReference>
<dbReference type="InterPro" id="IPR032432">
    <property type="entry name" value="Radical_SAM_C"/>
</dbReference>